<dbReference type="OrthoDB" id="340681at2759"/>
<evidence type="ECO:0000313" key="3">
    <source>
        <dbReference type="Proteomes" id="UP000033647"/>
    </source>
</evidence>
<keyword evidence="3" id="KW-1185">Reference proteome</keyword>
<gene>
    <name evidence="2" type="ORF">TI39_contig671g00007</name>
</gene>
<dbReference type="PANTHER" id="PTHR12069:SF0">
    <property type="entry name" value="DNA-DIRECTED RNA POLYMERASE III SUBUNIT RPC5"/>
    <property type="match status" value="1"/>
</dbReference>
<dbReference type="Pfam" id="PF04801">
    <property type="entry name" value="RPC5"/>
    <property type="match status" value="2"/>
</dbReference>
<feature type="compositionally biased region" description="Basic residues" evidence="1">
    <location>
        <begin position="311"/>
        <end position="320"/>
    </location>
</feature>
<comment type="caution">
    <text evidence="2">The sequence shown here is derived from an EMBL/GenBank/DDBJ whole genome shotgun (WGS) entry which is preliminary data.</text>
</comment>
<evidence type="ECO:0000313" key="2">
    <source>
        <dbReference type="EMBL" id="KJX96333.1"/>
    </source>
</evidence>
<dbReference type="EMBL" id="LAFY01000663">
    <property type="protein sequence ID" value="KJX96333.1"/>
    <property type="molecule type" value="Genomic_DNA"/>
</dbReference>
<sequence length="344" mass="39103">MSPVKAEDDPVTAEYDVYLTPELQEHIYLLQYPNRPRNRPYSKAFGATPQEMRIKPTAGYMEVDVKLNTEQNFNKYMGLKWGDANRASRDLHNISGTYGPAAGLQPAKARTMANSRAALKDKSDRELDFENDLANFHQAEAERKIHASQTLGGQIIRHDGDAEVGKPYYFVGAFQGDQLHLSKLTGTVQMRPHFHHLDAEEQRGRIAASRAQADAAGPVPEPVAHTLRQRQMDKEDQSTIEYRMKKMLYEAQHEPWIKMDYVDEEDEEAYDAFEDKLKVRDVAGAPTLKSEMDNDAFLDAISTPRHDSPTRRRKRQPKKNNNKETINLEDEDEMEAEATAEGGV</sequence>
<evidence type="ECO:0000256" key="1">
    <source>
        <dbReference type="SAM" id="MobiDB-lite"/>
    </source>
</evidence>
<accession>A0A0F4GGC5</accession>
<organism evidence="2 3">
    <name type="scientific">Zymoseptoria brevis</name>
    <dbReference type="NCBI Taxonomy" id="1047168"/>
    <lineage>
        <taxon>Eukaryota</taxon>
        <taxon>Fungi</taxon>
        <taxon>Dikarya</taxon>
        <taxon>Ascomycota</taxon>
        <taxon>Pezizomycotina</taxon>
        <taxon>Dothideomycetes</taxon>
        <taxon>Dothideomycetidae</taxon>
        <taxon>Mycosphaerellales</taxon>
        <taxon>Mycosphaerellaceae</taxon>
        <taxon>Zymoseptoria</taxon>
    </lineage>
</organism>
<feature type="region of interest" description="Disordered" evidence="1">
    <location>
        <begin position="295"/>
        <end position="344"/>
    </location>
</feature>
<dbReference type="GO" id="GO:0042797">
    <property type="term" value="P:tRNA transcription by RNA polymerase III"/>
    <property type="evidence" value="ECO:0007669"/>
    <property type="project" value="TreeGrafter"/>
</dbReference>
<protein>
    <submittedName>
        <fullName evidence="2">DNA-directed RNA polymerase iii complex subunit rpc37 like protein</fullName>
    </submittedName>
</protein>
<reference evidence="2 3" key="1">
    <citation type="submission" date="2015-03" db="EMBL/GenBank/DDBJ databases">
        <title>RNA-seq based gene annotation and comparative genomics of four Zymoseptoria species reveal species-specific pathogenicity related genes and transposable element activity.</title>
        <authorList>
            <person name="Grandaubert J."/>
            <person name="Bhattacharyya A."/>
            <person name="Stukenbrock E.H."/>
        </authorList>
    </citation>
    <scope>NUCLEOTIDE SEQUENCE [LARGE SCALE GENOMIC DNA]</scope>
    <source>
        <strain evidence="2 3">Zb18110</strain>
    </source>
</reference>
<dbReference type="PANTHER" id="PTHR12069">
    <property type="entry name" value="DNA-DIRECTED RNA POLYMERASES III 80 KDA POLYPEPTIDE RNA POLYMERASE III SUBUNIT 5"/>
    <property type="match status" value="1"/>
</dbReference>
<name>A0A0F4GGC5_9PEZI</name>
<dbReference type="GO" id="GO:0005666">
    <property type="term" value="C:RNA polymerase III complex"/>
    <property type="evidence" value="ECO:0007669"/>
    <property type="project" value="TreeGrafter"/>
</dbReference>
<proteinExistence type="predicted"/>
<dbReference type="AlphaFoldDB" id="A0A0F4GGC5"/>
<dbReference type="InterPro" id="IPR006886">
    <property type="entry name" value="RNA_pol_III_Rpc5"/>
</dbReference>
<feature type="compositionally biased region" description="Acidic residues" evidence="1">
    <location>
        <begin position="327"/>
        <end position="338"/>
    </location>
</feature>
<keyword evidence="2" id="KW-0240">DNA-directed RNA polymerase</keyword>
<dbReference type="STRING" id="1047168.A0A0F4GGC5"/>
<dbReference type="Proteomes" id="UP000033647">
    <property type="component" value="Unassembled WGS sequence"/>
</dbReference>
<keyword evidence="2" id="KW-0804">Transcription</keyword>